<reference evidence="1 2" key="1">
    <citation type="submission" date="2014-04" db="EMBL/GenBank/DDBJ databases">
        <authorList>
            <consortium name="DOE Joint Genome Institute"/>
            <person name="Kuo A."/>
            <person name="Kohler A."/>
            <person name="Jargeat P."/>
            <person name="Nagy L.G."/>
            <person name="Floudas D."/>
            <person name="Copeland A."/>
            <person name="Barry K.W."/>
            <person name="Cichocki N."/>
            <person name="Veneault-Fourrey C."/>
            <person name="LaButti K."/>
            <person name="Lindquist E.A."/>
            <person name="Lipzen A."/>
            <person name="Lundell T."/>
            <person name="Morin E."/>
            <person name="Murat C."/>
            <person name="Sun H."/>
            <person name="Tunlid A."/>
            <person name="Henrissat B."/>
            <person name="Grigoriev I.V."/>
            <person name="Hibbett D.S."/>
            <person name="Martin F."/>
            <person name="Nordberg H.P."/>
            <person name="Cantor M.N."/>
            <person name="Hua S.X."/>
        </authorList>
    </citation>
    <scope>NUCLEOTIDE SEQUENCE [LARGE SCALE GENOMIC DNA]</scope>
    <source>
        <strain evidence="1 2">Ve08.2h10</strain>
    </source>
</reference>
<evidence type="ECO:0000313" key="2">
    <source>
        <dbReference type="Proteomes" id="UP000054538"/>
    </source>
</evidence>
<organism evidence="1 2">
    <name type="scientific">Paxillus rubicundulus Ve08.2h10</name>
    <dbReference type="NCBI Taxonomy" id="930991"/>
    <lineage>
        <taxon>Eukaryota</taxon>
        <taxon>Fungi</taxon>
        <taxon>Dikarya</taxon>
        <taxon>Basidiomycota</taxon>
        <taxon>Agaricomycotina</taxon>
        <taxon>Agaricomycetes</taxon>
        <taxon>Agaricomycetidae</taxon>
        <taxon>Boletales</taxon>
        <taxon>Paxilineae</taxon>
        <taxon>Paxillaceae</taxon>
        <taxon>Paxillus</taxon>
    </lineage>
</organism>
<dbReference type="EMBL" id="KN827000">
    <property type="protein sequence ID" value="KIK77404.1"/>
    <property type="molecule type" value="Genomic_DNA"/>
</dbReference>
<name>A0A0D0DA97_9AGAM</name>
<dbReference type="AlphaFoldDB" id="A0A0D0DA97"/>
<dbReference type="Proteomes" id="UP000054538">
    <property type="component" value="Unassembled WGS sequence"/>
</dbReference>
<proteinExistence type="predicted"/>
<sequence>MAPPECIGWGDGTFLREYATHVKFEVGFNGNRLLGIVATVVSFFAHMSPRPFTWVQLQGTLIYSSGYDSHMHGIVPFVLTSYQGPQQIEPMHANLRPDDVFSFISAHLLDAALELQSLVSPPEA</sequence>
<protein>
    <submittedName>
        <fullName evidence="1">Uncharacterized protein</fullName>
    </submittedName>
</protein>
<dbReference type="InParanoid" id="A0A0D0DA97"/>
<keyword evidence="2" id="KW-1185">Reference proteome</keyword>
<dbReference type="OrthoDB" id="10602979at2759"/>
<evidence type="ECO:0000313" key="1">
    <source>
        <dbReference type="EMBL" id="KIK77404.1"/>
    </source>
</evidence>
<reference evidence="2" key="2">
    <citation type="submission" date="2015-01" db="EMBL/GenBank/DDBJ databases">
        <title>Evolutionary Origins and Diversification of the Mycorrhizal Mutualists.</title>
        <authorList>
            <consortium name="DOE Joint Genome Institute"/>
            <consortium name="Mycorrhizal Genomics Consortium"/>
            <person name="Kohler A."/>
            <person name="Kuo A."/>
            <person name="Nagy L.G."/>
            <person name="Floudas D."/>
            <person name="Copeland A."/>
            <person name="Barry K.W."/>
            <person name="Cichocki N."/>
            <person name="Veneault-Fourrey C."/>
            <person name="LaButti K."/>
            <person name="Lindquist E.A."/>
            <person name="Lipzen A."/>
            <person name="Lundell T."/>
            <person name="Morin E."/>
            <person name="Murat C."/>
            <person name="Riley R."/>
            <person name="Ohm R."/>
            <person name="Sun H."/>
            <person name="Tunlid A."/>
            <person name="Henrissat B."/>
            <person name="Grigoriev I.V."/>
            <person name="Hibbett D.S."/>
            <person name="Martin F."/>
        </authorList>
    </citation>
    <scope>NUCLEOTIDE SEQUENCE [LARGE SCALE GENOMIC DNA]</scope>
    <source>
        <strain evidence="2">Ve08.2h10</strain>
    </source>
</reference>
<accession>A0A0D0DA97</accession>
<gene>
    <name evidence="1" type="ORF">PAXRUDRAFT_17517</name>
</gene>
<dbReference type="HOGENOM" id="CLU_2004633_0_0_1"/>